<name>A0A8B6F1R2_MYTGA</name>
<dbReference type="AlphaFoldDB" id="A0A8B6F1R2"/>
<evidence type="ECO:0000313" key="2">
    <source>
        <dbReference type="EMBL" id="VDI42253.1"/>
    </source>
</evidence>
<evidence type="ECO:0000313" key="3">
    <source>
        <dbReference type="Proteomes" id="UP000596742"/>
    </source>
</evidence>
<reference evidence="2" key="1">
    <citation type="submission" date="2018-11" db="EMBL/GenBank/DDBJ databases">
        <authorList>
            <person name="Alioto T."/>
            <person name="Alioto T."/>
        </authorList>
    </citation>
    <scope>NUCLEOTIDE SEQUENCE</scope>
</reference>
<protein>
    <submittedName>
        <fullName evidence="2">Uncharacterized protein</fullName>
    </submittedName>
</protein>
<feature type="transmembrane region" description="Helical" evidence="1">
    <location>
        <begin position="82"/>
        <end position="106"/>
    </location>
</feature>
<evidence type="ECO:0000256" key="1">
    <source>
        <dbReference type="SAM" id="Phobius"/>
    </source>
</evidence>
<dbReference type="EMBL" id="UYJE01005991">
    <property type="protein sequence ID" value="VDI42253.1"/>
    <property type="molecule type" value="Genomic_DNA"/>
</dbReference>
<feature type="transmembrane region" description="Helical" evidence="1">
    <location>
        <begin position="127"/>
        <end position="146"/>
    </location>
</feature>
<keyword evidence="1" id="KW-1133">Transmembrane helix</keyword>
<gene>
    <name evidence="2" type="ORF">MGAL_10B074925</name>
</gene>
<keyword evidence="3" id="KW-1185">Reference proteome</keyword>
<organism evidence="2 3">
    <name type="scientific">Mytilus galloprovincialis</name>
    <name type="common">Mediterranean mussel</name>
    <dbReference type="NCBI Taxonomy" id="29158"/>
    <lineage>
        <taxon>Eukaryota</taxon>
        <taxon>Metazoa</taxon>
        <taxon>Spiralia</taxon>
        <taxon>Lophotrochozoa</taxon>
        <taxon>Mollusca</taxon>
        <taxon>Bivalvia</taxon>
        <taxon>Autobranchia</taxon>
        <taxon>Pteriomorphia</taxon>
        <taxon>Mytilida</taxon>
        <taxon>Mytiloidea</taxon>
        <taxon>Mytilidae</taxon>
        <taxon>Mytilinae</taxon>
        <taxon>Mytilus</taxon>
    </lineage>
</organism>
<feature type="transmembrane region" description="Helical" evidence="1">
    <location>
        <begin position="152"/>
        <end position="171"/>
    </location>
</feature>
<dbReference type="Proteomes" id="UP000596742">
    <property type="component" value="Unassembled WGS sequence"/>
</dbReference>
<sequence>MVCDAGFYLDIVSTFLLNMYEICHSSKVGITDEQKKDRRHKIETKLLFVRIAVGFSANIVGFILVCALNRDTYISGSTATGLFSTIIVYTILLHTLVTLFLLWAIWYGHDGFTLTSQKNNSMTAYRVFEIVFDIFILFYSLVVSKWEVTDFTTATTVIACFDIILNISLCYKHCYFSDDDD</sequence>
<accession>A0A8B6F1R2</accession>
<comment type="caution">
    <text evidence="2">The sequence shown here is derived from an EMBL/GenBank/DDBJ whole genome shotgun (WGS) entry which is preliminary data.</text>
</comment>
<dbReference type="OrthoDB" id="10299360at2759"/>
<keyword evidence="1" id="KW-0812">Transmembrane</keyword>
<keyword evidence="1" id="KW-0472">Membrane</keyword>
<feature type="transmembrane region" description="Helical" evidence="1">
    <location>
        <begin position="47"/>
        <end position="70"/>
    </location>
</feature>
<proteinExistence type="predicted"/>